<organism evidence="3 4">
    <name type="scientific">Sinomonas cyclohexanicum</name>
    <name type="common">Corynebacterium cyclohexanicum</name>
    <dbReference type="NCBI Taxonomy" id="322009"/>
    <lineage>
        <taxon>Bacteria</taxon>
        <taxon>Bacillati</taxon>
        <taxon>Actinomycetota</taxon>
        <taxon>Actinomycetes</taxon>
        <taxon>Micrococcales</taxon>
        <taxon>Micrococcaceae</taxon>
        <taxon>Sinomonas</taxon>
    </lineage>
</organism>
<gene>
    <name evidence="3" type="ORF">SCMU_15650</name>
</gene>
<name>A0ABM7PTZ7_SINCY</name>
<feature type="transmembrane region" description="Helical" evidence="2">
    <location>
        <begin position="63"/>
        <end position="82"/>
    </location>
</feature>
<feature type="transmembrane region" description="Helical" evidence="2">
    <location>
        <begin position="141"/>
        <end position="162"/>
    </location>
</feature>
<feature type="region of interest" description="Disordered" evidence="1">
    <location>
        <begin position="385"/>
        <end position="406"/>
    </location>
</feature>
<dbReference type="Proteomes" id="UP001319861">
    <property type="component" value="Chromosome"/>
</dbReference>
<feature type="transmembrane region" description="Helical" evidence="2">
    <location>
        <begin position="224"/>
        <end position="243"/>
    </location>
</feature>
<evidence type="ECO:0000256" key="2">
    <source>
        <dbReference type="SAM" id="Phobius"/>
    </source>
</evidence>
<evidence type="ECO:0000256" key="1">
    <source>
        <dbReference type="SAM" id="MobiDB-lite"/>
    </source>
</evidence>
<keyword evidence="2" id="KW-0812">Transmembrane</keyword>
<protein>
    <submittedName>
        <fullName evidence="3">Uncharacterized protein</fullName>
    </submittedName>
</protein>
<dbReference type="EMBL" id="AP024525">
    <property type="protein sequence ID" value="BCT75723.1"/>
    <property type="molecule type" value="Genomic_DNA"/>
</dbReference>
<dbReference type="RefSeq" id="WP_229232439.1">
    <property type="nucleotide sequence ID" value="NZ_AP024525.1"/>
</dbReference>
<feature type="transmembrane region" description="Helical" evidence="2">
    <location>
        <begin position="113"/>
        <end position="134"/>
    </location>
</feature>
<feature type="transmembrane region" description="Helical" evidence="2">
    <location>
        <begin position="292"/>
        <end position="317"/>
    </location>
</feature>
<evidence type="ECO:0000313" key="3">
    <source>
        <dbReference type="EMBL" id="BCT75723.1"/>
    </source>
</evidence>
<feature type="transmembrane region" description="Helical" evidence="2">
    <location>
        <begin position="255"/>
        <end position="280"/>
    </location>
</feature>
<reference evidence="3 4" key="1">
    <citation type="journal article" date="2021" name="J. Biosci. Bioeng.">
        <title>Identification and characterization of a chc gene cluster responsible for the aromatization pathway of cyclohexanecarboxylate degradation in Sinomonas cyclohexanicum ATCC 51369.</title>
        <authorList>
            <person name="Yamamoto T."/>
            <person name="Hasegawa Y."/>
            <person name="Lau P.C.K."/>
            <person name="Iwaki H."/>
        </authorList>
    </citation>
    <scope>NUCLEOTIDE SEQUENCE [LARGE SCALE GENOMIC DNA]</scope>
    <source>
        <strain evidence="3 4">ATCC 51369</strain>
    </source>
</reference>
<sequence>MSRRPAPTASTAPKIATTVWPRALLLALGGASLLAGLDAALTLLGVAAPVGPSTAPTLPPSHGTLMVFGFVGTLIALERAVALRRVWGYSAPALLGAGSIAQLVPAFGEGTAWVPRAVVLGGAVMFAVVYVPLWRRQRDPAVLVQALGAVAAAGGAGLLAAGVGVPAVVPWFAAFLLATIAGERLELARLRISGRWAEPLLVTACAAIVALGPATLLWPAVGYPLFGLALLGLAAWLVKYDVARATIRSKGLPRFVAACLLAGYAWLAVAAGVCLLNPGAGSGSLAGAAYDAFLHATFLGFVMSMIMAHAPVILPAVLRRPLPYLPVMWVPAVLLHATLVLRLAVGDARGDIVAWQWGGMGNVAAVLAFVALAAYAAAAGGQVRPRAQPTISDPARAGRAKQEGAA</sequence>
<feature type="transmembrane region" description="Helical" evidence="2">
    <location>
        <begin position="89"/>
        <end position="107"/>
    </location>
</feature>
<keyword evidence="2" id="KW-1133">Transmembrane helix</keyword>
<proteinExistence type="predicted"/>
<evidence type="ECO:0000313" key="4">
    <source>
        <dbReference type="Proteomes" id="UP001319861"/>
    </source>
</evidence>
<keyword evidence="4" id="KW-1185">Reference proteome</keyword>
<keyword evidence="2" id="KW-0472">Membrane</keyword>
<feature type="transmembrane region" description="Helical" evidence="2">
    <location>
        <begin position="357"/>
        <end position="378"/>
    </location>
</feature>
<feature type="transmembrane region" description="Helical" evidence="2">
    <location>
        <begin position="324"/>
        <end position="345"/>
    </location>
</feature>
<accession>A0ABM7PTZ7</accession>